<sequence length="173" mass="18804">MTRKAKVQINLDKDLAVARRRGHPFLLLLIAGGAYLVLRQPKRQQQLQQKLTEYQEAARQGTLAEVAQRDASQVRAQVQQWRDKAGQAVNMVKKGQEVAQVAKGGIEPAAKLAEDAQVILSSQDPQEVGQAVQDAKARLSALADTGREVTSVLENQPDASSSTTEQNAATQPK</sequence>
<keyword evidence="2" id="KW-0472">Membrane</keyword>
<evidence type="ECO:0000256" key="1">
    <source>
        <dbReference type="SAM" id="MobiDB-lite"/>
    </source>
</evidence>
<dbReference type="RefSeq" id="WP_015231312.1">
    <property type="nucleotide sequence ID" value="NC_019789.1"/>
</dbReference>
<reference evidence="4" key="1">
    <citation type="submission" date="2012-03" db="EMBL/GenBank/DDBJ databases">
        <title>Complete sequence of plasmid 1 of Deinococcus peraridilitoris DSM 19664.</title>
        <authorList>
            <person name="Lucas S."/>
            <person name="Copeland A."/>
            <person name="Lapidus A."/>
            <person name="Glavina del Rio T."/>
            <person name="Dalin E."/>
            <person name="Tice H."/>
            <person name="Bruce D."/>
            <person name="Goodwin L."/>
            <person name="Pitluck S."/>
            <person name="Peters L."/>
            <person name="Mikhailova N."/>
            <person name="Lu M."/>
            <person name="Kyrpides N."/>
            <person name="Mavromatis K."/>
            <person name="Ivanova N."/>
            <person name="Brettin T."/>
            <person name="Detter J.C."/>
            <person name="Han C."/>
            <person name="Larimer F."/>
            <person name="Land M."/>
            <person name="Hauser L."/>
            <person name="Markowitz V."/>
            <person name="Cheng J.-F."/>
            <person name="Hugenholtz P."/>
            <person name="Woyke T."/>
            <person name="Wu D."/>
            <person name="Pukall R."/>
            <person name="Steenblock K."/>
            <person name="Brambilla E."/>
            <person name="Klenk H.-P."/>
            <person name="Eisen J.A."/>
        </authorList>
    </citation>
    <scope>NUCLEOTIDE SEQUENCE [LARGE SCALE GENOMIC DNA]</scope>
    <source>
        <strain evidence="4">DSM 19664 / LMG 22246 / CIP 109416 / KR-200</strain>
        <plasmid evidence="4">Plasmid pDEIPE01</plasmid>
    </source>
</reference>
<organism evidence="3 4">
    <name type="scientific">Deinococcus peraridilitoris (strain DSM 19664 / LMG 22246 / CIP 109416 / KR-200)</name>
    <dbReference type="NCBI Taxonomy" id="937777"/>
    <lineage>
        <taxon>Bacteria</taxon>
        <taxon>Thermotogati</taxon>
        <taxon>Deinococcota</taxon>
        <taxon>Deinococci</taxon>
        <taxon>Deinococcales</taxon>
        <taxon>Deinococcaceae</taxon>
        <taxon>Deinococcus</taxon>
    </lineage>
</organism>
<dbReference type="HOGENOM" id="CLU_1545106_0_0_0"/>
<name>L0A8K5_DEIPD</name>
<keyword evidence="2" id="KW-1133">Transmembrane helix</keyword>
<dbReference type="PATRIC" id="fig|937777.3.peg.4036"/>
<dbReference type="AlphaFoldDB" id="L0A8K5"/>
<keyword evidence="4" id="KW-1185">Reference proteome</keyword>
<dbReference type="EMBL" id="CP003383">
    <property type="protein sequence ID" value="AFZ69410.1"/>
    <property type="molecule type" value="Genomic_DNA"/>
</dbReference>
<keyword evidence="2" id="KW-0812">Transmembrane</keyword>
<evidence type="ECO:0000313" key="4">
    <source>
        <dbReference type="Proteomes" id="UP000010467"/>
    </source>
</evidence>
<accession>L0A8K5</accession>
<feature type="transmembrane region" description="Helical" evidence="2">
    <location>
        <begin position="21"/>
        <end position="38"/>
    </location>
</feature>
<evidence type="ECO:0000256" key="2">
    <source>
        <dbReference type="SAM" id="Phobius"/>
    </source>
</evidence>
<feature type="region of interest" description="Disordered" evidence="1">
    <location>
        <begin position="147"/>
        <end position="173"/>
    </location>
</feature>
<geneLocation type="plasmid" evidence="3 4">
    <name>pDEIPE01</name>
</geneLocation>
<dbReference type="OrthoDB" id="9897257at2"/>
<evidence type="ECO:0000313" key="3">
    <source>
        <dbReference type="EMBL" id="AFZ69410.1"/>
    </source>
</evidence>
<dbReference type="Proteomes" id="UP000010467">
    <property type="component" value="Plasmid pDEIPE01"/>
</dbReference>
<proteinExistence type="predicted"/>
<dbReference type="KEGG" id="dpd:Deipe_4018"/>
<protein>
    <submittedName>
        <fullName evidence="3">Uncharacterized protein</fullName>
    </submittedName>
</protein>
<keyword evidence="3" id="KW-0614">Plasmid</keyword>
<gene>
    <name evidence="3" type="ordered locus">Deipe_4018</name>
</gene>
<feature type="compositionally biased region" description="Polar residues" evidence="1">
    <location>
        <begin position="152"/>
        <end position="173"/>
    </location>
</feature>